<organism evidence="2">
    <name type="scientific">marine sediment metagenome</name>
    <dbReference type="NCBI Taxonomy" id="412755"/>
    <lineage>
        <taxon>unclassified sequences</taxon>
        <taxon>metagenomes</taxon>
        <taxon>ecological metagenomes</taxon>
    </lineage>
</organism>
<feature type="transmembrane region" description="Helical" evidence="1">
    <location>
        <begin position="83"/>
        <end position="106"/>
    </location>
</feature>
<accession>A0A0F9Q725</accession>
<sequence>MTPKHPPVPHPSTDPGSEVDAPTGLASFFLIAALGLIVCLAAFLFLWMLPMGVLAEIFNRDLANAESGVEVWSELTFWADLDLVLYTLLFDCVVVVVLTTITISFMGGPKEVPGEKDPRKYVPNYRKAK</sequence>
<feature type="transmembrane region" description="Helical" evidence="1">
    <location>
        <begin position="25"/>
        <end position="49"/>
    </location>
</feature>
<protein>
    <submittedName>
        <fullName evidence="2">Uncharacterized protein</fullName>
    </submittedName>
</protein>
<reference evidence="2" key="1">
    <citation type="journal article" date="2015" name="Nature">
        <title>Complex archaea that bridge the gap between prokaryotes and eukaryotes.</title>
        <authorList>
            <person name="Spang A."/>
            <person name="Saw J.H."/>
            <person name="Jorgensen S.L."/>
            <person name="Zaremba-Niedzwiedzka K."/>
            <person name="Martijn J."/>
            <person name="Lind A.E."/>
            <person name="van Eijk R."/>
            <person name="Schleper C."/>
            <person name="Guy L."/>
            <person name="Ettema T.J."/>
        </authorList>
    </citation>
    <scope>NUCLEOTIDE SEQUENCE</scope>
</reference>
<dbReference type="AlphaFoldDB" id="A0A0F9Q725"/>
<comment type="caution">
    <text evidence="2">The sequence shown here is derived from an EMBL/GenBank/DDBJ whole genome shotgun (WGS) entry which is preliminary data.</text>
</comment>
<name>A0A0F9Q725_9ZZZZ</name>
<evidence type="ECO:0000256" key="1">
    <source>
        <dbReference type="SAM" id="Phobius"/>
    </source>
</evidence>
<proteinExistence type="predicted"/>
<gene>
    <name evidence="2" type="ORF">LCGC14_0810460</name>
</gene>
<keyword evidence="1" id="KW-0812">Transmembrane</keyword>
<keyword evidence="1" id="KW-1133">Transmembrane helix</keyword>
<evidence type="ECO:0000313" key="2">
    <source>
        <dbReference type="EMBL" id="KKN32777.1"/>
    </source>
</evidence>
<dbReference type="EMBL" id="LAZR01002229">
    <property type="protein sequence ID" value="KKN32777.1"/>
    <property type="molecule type" value="Genomic_DNA"/>
</dbReference>
<keyword evidence="1" id="KW-0472">Membrane</keyword>